<evidence type="ECO:0000313" key="3">
    <source>
        <dbReference type="EMBL" id="GIF81226.1"/>
    </source>
</evidence>
<dbReference type="Gene3D" id="1.10.101.10">
    <property type="entry name" value="PGBD-like superfamily/PGBD"/>
    <property type="match status" value="1"/>
</dbReference>
<sequence length="157" mass="16296">MKRLGALSAAMCVAVALGSALVASPAVAAYPKCTTNEFVYGTGLNSIKQIPTSGTTVAATSCDLRYGDNNNNAVRYGLQQSLNNCFGPNGSKAHVFSPALTMDGDFGTKTQEALLAVQDYLDISIDGSYGPQTRDAMWWGSGPGGPCAKIAQPIQLA</sequence>
<feature type="chain" id="PRO_5035300196" description="Peptidoglycan binding-like domain-containing protein" evidence="1">
    <location>
        <begin position="29"/>
        <end position="157"/>
    </location>
</feature>
<feature type="signal peptide" evidence="1">
    <location>
        <begin position="1"/>
        <end position="28"/>
    </location>
</feature>
<dbReference type="InterPro" id="IPR002477">
    <property type="entry name" value="Peptidoglycan-bd-like"/>
</dbReference>
<evidence type="ECO:0000259" key="2">
    <source>
        <dbReference type="Pfam" id="PF01471"/>
    </source>
</evidence>
<protein>
    <recommendedName>
        <fullName evidence="2">Peptidoglycan binding-like domain-containing protein</fullName>
    </recommendedName>
</protein>
<dbReference type="AlphaFoldDB" id="A0A8J3JIF6"/>
<evidence type="ECO:0000256" key="1">
    <source>
        <dbReference type="SAM" id="SignalP"/>
    </source>
</evidence>
<dbReference type="InterPro" id="IPR036366">
    <property type="entry name" value="PGBDSf"/>
</dbReference>
<dbReference type="RefSeq" id="WP_203745513.1">
    <property type="nucleotide sequence ID" value="NZ_BONF01000012.1"/>
</dbReference>
<name>A0A8J3JIF6_9ACTN</name>
<feature type="domain" description="Peptidoglycan binding-like" evidence="2">
    <location>
        <begin position="79"/>
        <end position="137"/>
    </location>
</feature>
<dbReference type="EMBL" id="BONF01000012">
    <property type="protein sequence ID" value="GIF81226.1"/>
    <property type="molecule type" value="Genomic_DNA"/>
</dbReference>
<proteinExistence type="predicted"/>
<dbReference type="InterPro" id="IPR036365">
    <property type="entry name" value="PGBD-like_sf"/>
</dbReference>
<organism evidence="3 4">
    <name type="scientific">Catellatospora bangladeshensis</name>
    <dbReference type="NCBI Taxonomy" id="310355"/>
    <lineage>
        <taxon>Bacteria</taxon>
        <taxon>Bacillati</taxon>
        <taxon>Actinomycetota</taxon>
        <taxon>Actinomycetes</taxon>
        <taxon>Micromonosporales</taxon>
        <taxon>Micromonosporaceae</taxon>
        <taxon>Catellatospora</taxon>
    </lineage>
</organism>
<dbReference type="Proteomes" id="UP000601223">
    <property type="component" value="Unassembled WGS sequence"/>
</dbReference>
<gene>
    <name evidence="3" type="ORF">Cba03nite_25750</name>
</gene>
<accession>A0A8J3JIF6</accession>
<keyword evidence="4" id="KW-1185">Reference proteome</keyword>
<reference evidence="3 4" key="1">
    <citation type="submission" date="2021-01" db="EMBL/GenBank/DDBJ databases">
        <title>Whole genome shotgun sequence of Catellatospora bangladeshensis NBRC 107357.</title>
        <authorList>
            <person name="Komaki H."/>
            <person name="Tamura T."/>
        </authorList>
    </citation>
    <scope>NUCLEOTIDE SEQUENCE [LARGE SCALE GENOMIC DNA]</scope>
    <source>
        <strain evidence="3 4">NBRC 107357</strain>
    </source>
</reference>
<keyword evidence="1" id="KW-0732">Signal</keyword>
<comment type="caution">
    <text evidence="3">The sequence shown here is derived from an EMBL/GenBank/DDBJ whole genome shotgun (WGS) entry which is preliminary data.</text>
</comment>
<dbReference type="Pfam" id="PF01471">
    <property type="entry name" value="PG_binding_1"/>
    <property type="match status" value="1"/>
</dbReference>
<evidence type="ECO:0000313" key="4">
    <source>
        <dbReference type="Proteomes" id="UP000601223"/>
    </source>
</evidence>
<dbReference type="SUPFAM" id="SSF47090">
    <property type="entry name" value="PGBD-like"/>
    <property type="match status" value="1"/>
</dbReference>